<feature type="compositionally biased region" description="Low complexity" evidence="2">
    <location>
        <begin position="207"/>
        <end position="217"/>
    </location>
</feature>
<organism evidence="4 5">
    <name type="scientific">Camelina sativa</name>
    <name type="common">False flax</name>
    <name type="synonym">Myagrum sativum</name>
    <dbReference type="NCBI Taxonomy" id="90675"/>
    <lineage>
        <taxon>Eukaryota</taxon>
        <taxon>Viridiplantae</taxon>
        <taxon>Streptophyta</taxon>
        <taxon>Embryophyta</taxon>
        <taxon>Tracheophyta</taxon>
        <taxon>Spermatophyta</taxon>
        <taxon>Magnoliopsida</taxon>
        <taxon>eudicotyledons</taxon>
        <taxon>Gunneridae</taxon>
        <taxon>Pentapetalae</taxon>
        <taxon>rosids</taxon>
        <taxon>malvids</taxon>
        <taxon>Brassicales</taxon>
        <taxon>Brassicaceae</taxon>
        <taxon>Camelineae</taxon>
        <taxon>Camelina</taxon>
    </lineage>
</organism>
<feature type="compositionally biased region" description="Polar residues" evidence="2">
    <location>
        <begin position="734"/>
        <end position="747"/>
    </location>
</feature>
<evidence type="ECO:0000313" key="5">
    <source>
        <dbReference type="RefSeq" id="XP_010445984.1"/>
    </source>
</evidence>
<evidence type="ECO:0000313" key="4">
    <source>
        <dbReference type="Proteomes" id="UP000694864"/>
    </source>
</evidence>
<feature type="coiled-coil region" evidence="1">
    <location>
        <begin position="997"/>
        <end position="1024"/>
    </location>
</feature>
<feature type="compositionally biased region" description="Basic and acidic residues" evidence="2">
    <location>
        <begin position="1413"/>
        <end position="1444"/>
    </location>
</feature>
<feature type="compositionally biased region" description="Basic residues" evidence="2">
    <location>
        <begin position="109"/>
        <end position="122"/>
    </location>
</feature>
<feature type="region of interest" description="Disordered" evidence="2">
    <location>
        <begin position="713"/>
        <end position="784"/>
    </location>
</feature>
<dbReference type="Proteomes" id="UP000694864">
    <property type="component" value="Chromosome 11"/>
</dbReference>
<feature type="region of interest" description="Disordered" evidence="2">
    <location>
        <begin position="105"/>
        <end position="124"/>
    </location>
</feature>
<name>A0ABM0UTA2_CAMSA</name>
<feature type="region of interest" description="Disordered" evidence="2">
    <location>
        <begin position="1508"/>
        <end position="1565"/>
    </location>
</feature>
<gene>
    <name evidence="5" type="primary">LOC104728738</name>
</gene>
<dbReference type="GeneID" id="104728738"/>
<feature type="region of interest" description="Disordered" evidence="2">
    <location>
        <begin position="1259"/>
        <end position="1281"/>
    </location>
</feature>
<dbReference type="InterPro" id="IPR045167">
    <property type="entry name" value="Hobbit"/>
</dbReference>
<feature type="compositionally biased region" description="Polar residues" evidence="2">
    <location>
        <begin position="1516"/>
        <end position="1534"/>
    </location>
</feature>
<protein>
    <submittedName>
        <fullName evidence="5">Protein KINKY POLLEN-like</fullName>
    </submittedName>
</protein>
<feature type="transmembrane region" description="Helical" evidence="3">
    <location>
        <begin position="6"/>
        <end position="23"/>
    </location>
</feature>
<reference evidence="4" key="1">
    <citation type="journal article" date="2014" name="Nat. Commun.">
        <title>The emerging biofuel crop Camelina sativa retains a highly undifferentiated hexaploid genome structure.</title>
        <authorList>
            <person name="Kagale S."/>
            <person name="Koh C."/>
            <person name="Nixon J."/>
            <person name="Bollina V."/>
            <person name="Clarke W.E."/>
            <person name="Tuteja R."/>
            <person name="Spillane C."/>
            <person name="Robinson S.J."/>
            <person name="Links M.G."/>
            <person name="Clarke C."/>
            <person name="Higgins E.E."/>
            <person name="Huebert T."/>
            <person name="Sharpe A.G."/>
            <person name="Parkin I.A."/>
        </authorList>
    </citation>
    <scope>NUCLEOTIDE SEQUENCE [LARGE SCALE GENOMIC DNA]</scope>
    <source>
        <strain evidence="4">cv. DH55</strain>
    </source>
</reference>
<dbReference type="Pfam" id="PF10344">
    <property type="entry name" value="Hobbit"/>
    <property type="match status" value="1"/>
</dbReference>
<feature type="compositionally biased region" description="Basic and acidic residues" evidence="2">
    <location>
        <begin position="1309"/>
        <end position="1335"/>
    </location>
</feature>
<evidence type="ECO:0000256" key="1">
    <source>
        <dbReference type="SAM" id="Coils"/>
    </source>
</evidence>
<sequence>MVALFVMFIFTIAVIVALLWAFFKSLPWILQHSAGITLSFQFDRWNCLKDVSLHFKKGSIESVFVGEFKANLSQSLVELCATAFIQDPKVIFSICDLKIVTRASNSSKGPRKSKTRKPRSGGKGKLMLFANIGRFFSVSMTNTVVQTPKATAEIKELELDISKDRGSGNFFIKLYLLPIFVQIGEPHVTSTHSPDMNSDISLNRQTSSQRAEGSASSSSLHCEKLSLSCEFGHNRQSSPSIKNVEVDLADAVLNLNEKLLLKKKSSTSAASTGEAIESSSGHTTSEKPPKQPINFLVAKHALKFPEKVLFDFSKLEIRFVHQEHGFSIANSITGFQLRSAKTRSGEDGREETCLDFVMELRKMHLFRESDVSVLEMTKFGVFSKVYCPIQESFPVRAEVEIKLASILCNIIMTRFEPLLRLHFSKKKKMVLKEETPNIVKSETTGRKAVAVVWKCATSAPDVTVVLYNPGGSPIYQCGLDSFQVTADNMSPRGTVVQMELNELNLCMVDEHQGCLKESLFGLESTPGSLINIRKVRSEMGKKPEVVDGKQTLVVDVSEVSLLFSFRSFEALVVNAMSIQAVIKSLTGASNKNRQEKVVHRSKPSGRGTQLLKLNVERFSLNFAGDSSLDNTVIDDPKRVNYGSQGGRVIISVSADGTPRTATVFSTLSKEHEKLKYIISFELLKFSFTLNKENQSTQVELEKAKSIYQEFLEEPHQGSQKHSELEVPQDDPAKQPSTGDGNLTSQSKEPVEVHSPSSEPIKTESFASFPLGAAKTGNSNGSEEEGTRHFMVNVVEPQFNLHSEDINGRFLLAAASGRVLARSFHQVVHVAYDMIEKAAQNENDHNPPENGTDMTWTRMEVSMMLEHVQAHVAPTDVDPGAGVQWLPKIRKRSPKAKRTGALLERVFMPCDMYFQYTRHKGVTPDLKVKPLKELTFNSRNITASMTSRQFQVMSDVLSNLLLARLPKARNDSLKLSGEEDDEVEEEIDEVVPDGIEEVELAKVELEQKERDRMSLLDDIRKLTQSESNSGNINLEKESDFWMITGGRPVLVEGLRKAYTSVQQSRKTAYTALRTSVKNAAELRLLEKDKNKRPSSAMRISLQISKVIWSMVLDGKTFAEVEIDNMIYDFNRDYRDIGIAQFTTRYVVLRNCLPNAKCDTVLSAWNPPPEWGKKVMLQVDARQGIPKDGQAPYELFQVEIYPLKIHLTETMYTMMWEYIFPGEEQHSQRREEVWKVSTTSGSKRVRKGSFAEAAALLSTSDLSQGSKNQNLKSSTIRGSGRELRRTSSFDRSWEETVAESVATELVLSNMKDSKTSKAGRSVHEEKKGEKSLEDKKSRPQKIMQFQTIKISQVELLITYEGSRFVVNDMKLLMDTFHRVEFSGTWRRLFSRVKKHIIWGVLKSVTGMQMKKFKDKTHVPKEEIGLRDKDESGRSDQDSGAWEKRPGENAGDGFVTSIRGIFNTQRRKAKKFVLRTMRGEAEDNFPGEWSDNESEFSPFARQLTITKAKKLIRRHSKKFQNQNTTKGSKMPQQLSPTLSPPKEDDDHYDSDSSSGSSAYEEFLDQNQI</sequence>
<dbReference type="PANTHER" id="PTHR15678:SF8">
    <property type="entry name" value="PROTEIN KINKY POLLEN"/>
    <property type="match status" value="1"/>
</dbReference>
<keyword evidence="1" id="KW-0175">Coiled coil</keyword>
<evidence type="ECO:0000256" key="3">
    <source>
        <dbReference type="SAM" id="Phobius"/>
    </source>
</evidence>
<proteinExistence type="predicted"/>
<reference evidence="5" key="2">
    <citation type="submission" date="2025-08" db="UniProtKB">
        <authorList>
            <consortium name="RefSeq"/>
        </authorList>
    </citation>
    <scope>IDENTIFICATION</scope>
    <source>
        <tissue evidence="5">Leaf</tissue>
    </source>
</reference>
<feature type="region of interest" description="Disordered" evidence="2">
    <location>
        <begin position="270"/>
        <end position="290"/>
    </location>
</feature>
<accession>A0ABM0UTA2</accession>
<feature type="compositionally biased region" description="Polar residues" evidence="2">
    <location>
        <begin position="1259"/>
        <end position="1275"/>
    </location>
</feature>
<feature type="region of interest" description="Disordered" evidence="2">
    <location>
        <begin position="1309"/>
        <end position="1336"/>
    </location>
</feature>
<dbReference type="PANTHER" id="PTHR15678">
    <property type="entry name" value="ANTIGEN MLAA-22-RELATED"/>
    <property type="match status" value="1"/>
</dbReference>
<dbReference type="RefSeq" id="XP_010445984.1">
    <property type="nucleotide sequence ID" value="XM_010447682.2"/>
</dbReference>
<evidence type="ECO:0000256" key="2">
    <source>
        <dbReference type="SAM" id="MobiDB-lite"/>
    </source>
</evidence>
<feature type="compositionally biased region" description="Basic and acidic residues" evidence="2">
    <location>
        <begin position="713"/>
        <end position="724"/>
    </location>
</feature>
<feature type="compositionally biased region" description="Polar residues" evidence="2">
    <location>
        <begin position="190"/>
        <end position="206"/>
    </location>
</feature>
<feature type="compositionally biased region" description="Low complexity" evidence="2">
    <location>
        <begin position="270"/>
        <end position="281"/>
    </location>
</feature>
<keyword evidence="3" id="KW-0812">Transmembrane</keyword>
<keyword evidence="3" id="KW-1133">Transmembrane helix</keyword>
<keyword evidence="3" id="KW-0472">Membrane</keyword>
<keyword evidence="4" id="KW-1185">Reference proteome</keyword>
<feature type="region of interest" description="Disordered" evidence="2">
    <location>
        <begin position="1413"/>
        <end position="1453"/>
    </location>
</feature>
<feature type="region of interest" description="Disordered" evidence="2">
    <location>
        <begin position="190"/>
        <end position="217"/>
    </location>
</feature>